<sequence>MFREQKDGVDLQSSKGLFDVPLGTGIKQFPSDATSLIDVFNNASTLNCENGGTYQPSLDSTRLLRVQFHDGHGWKVVSPDSTIRSIPFATFARNAATATKLGSNTAADFILKSDVPVTDPGEFLRHNGTTWEKMKIRYSDLVNGAGNSPWPTSSCLSGQFLTWVSANDGFSCTSLDLGSGANQIPQLDSSGKIGEALMPTSYSDAKWTASGSHIYRASGNVGIGTTTPSYGLDMTGSVRAKNVSPGFLLPMQAATGQWIRLARVRTTVIYANSFILFSLVGGNTADANSPSALVSWRVKQGGVMGVNPTVNLNLLSSSDSLLAPGDLSSVITTVSSSESIVELWLRVNRAWDGVLYQPLTQSINYGAAVEYANAWTPAFSAALPTGTAATATQASFTTTASGGISYTGNVGIGTSSPGYKLHVVGTAGLSSGTSWTNASDLRLKDIEGDYTRGLAEILKLHTVKYRYKKENPLKLPSDFSKTGFIAQEVEKVLPEAVHRREDGYLELNVDPIHWAAVNAIQELATEVQVLREQDKAKDRELQDLRQQVQEIKERLDNPR</sequence>
<dbReference type="InterPro" id="IPR030392">
    <property type="entry name" value="S74_ICA"/>
</dbReference>
<evidence type="ECO:0000313" key="3">
    <source>
        <dbReference type="EMBL" id="KYG67130.1"/>
    </source>
</evidence>
<evidence type="ECO:0000313" key="4">
    <source>
        <dbReference type="Proteomes" id="UP000075320"/>
    </source>
</evidence>
<dbReference type="Pfam" id="PF13884">
    <property type="entry name" value="Peptidase_S74"/>
    <property type="match status" value="1"/>
</dbReference>
<keyword evidence="4" id="KW-1185">Reference proteome</keyword>
<evidence type="ECO:0000259" key="2">
    <source>
        <dbReference type="PROSITE" id="PS51688"/>
    </source>
</evidence>
<protein>
    <recommendedName>
        <fullName evidence="2">Peptidase S74 domain-containing protein</fullName>
    </recommendedName>
</protein>
<gene>
    <name evidence="3" type="ORF">AZI86_08960</name>
</gene>
<evidence type="ECO:0000256" key="1">
    <source>
        <dbReference type="SAM" id="Coils"/>
    </source>
</evidence>
<reference evidence="3 4" key="1">
    <citation type="submission" date="2016-03" db="EMBL/GenBank/DDBJ databases">
        <authorList>
            <person name="Ploux O."/>
        </authorList>
    </citation>
    <scope>NUCLEOTIDE SEQUENCE [LARGE SCALE GENOMIC DNA]</scope>
    <source>
        <strain evidence="3 4">R0</strain>
    </source>
</reference>
<proteinExistence type="predicted"/>
<dbReference type="PROSITE" id="PS51688">
    <property type="entry name" value="ICA"/>
    <property type="match status" value="1"/>
</dbReference>
<dbReference type="Proteomes" id="UP000075320">
    <property type="component" value="Unassembled WGS sequence"/>
</dbReference>
<keyword evidence="1" id="KW-0175">Coiled coil</keyword>
<feature type="domain" description="Peptidase S74" evidence="2">
    <location>
        <begin position="439"/>
        <end position="534"/>
    </location>
</feature>
<accession>A0A150WRR3</accession>
<dbReference type="EMBL" id="LUKE01000001">
    <property type="protein sequence ID" value="KYG67130.1"/>
    <property type="molecule type" value="Genomic_DNA"/>
</dbReference>
<comment type="caution">
    <text evidence="3">The sequence shown here is derived from an EMBL/GenBank/DDBJ whole genome shotgun (WGS) entry which is preliminary data.</text>
</comment>
<name>A0A150WRR3_BDEBC</name>
<feature type="coiled-coil region" evidence="1">
    <location>
        <begin position="527"/>
        <end position="554"/>
    </location>
</feature>
<organism evidence="3 4">
    <name type="scientific">Bdellovibrio bacteriovorus</name>
    <dbReference type="NCBI Taxonomy" id="959"/>
    <lineage>
        <taxon>Bacteria</taxon>
        <taxon>Pseudomonadati</taxon>
        <taxon>Bdellovibrionota</taxon>
        <taxon>Bdellovibrionia</taxon>
        <taxon>Bdellovibrionales</taxon>
        <taxon>Pseudobdellovibrionaceae</taxon>
        <taxon>Bdellovibrio</taxon>
    </lineage>
</organism>
<dbReference type="AlphaFoldDB" id="A0A150WRR3"/>